<evidence type="ECO:0000256" key="1">
    <source>
        <dbReference type="SAM" id="MobiDB-lite"/>
    </source>
</evidence>
<dbReference type="EMBL" id="BAABME010006940">
    <property type="protein sequence ID" value="GAA0169685.1"/>
    <property type="molecule type" value="Genomic_DNA"/>
</dbReference>
<protein>
    <submittedName>
        <fullName evidence="2">Uncharacterized protein</fullName>
    </submittedName>
</protein>
<feature type="region of interest" description="Disordered" evidence="1">
    <location>
        <begin position="80"/>
        <end position="100"/>
    </location>
</feature>
<organism evidence="2 3">
    <name type="scientific">Lithospermum erythrorhizon</name>
    <name type="common">Purple gromwell</name>
    <name type="synonym">Lithospermum officinale var. erythrorhizon</name>
    <dbReference type="NCBI Taxonomy" id="34254"/>
    <lineage>
        <taxon>Eukaryota</taxon>
        <taxon>Viridiplantae</taxon>
        <taxon>Streptophyta</taxon>
        <taxon>Embryophyta</taxon>
        <taxon>Tracheophyta</taxon>
        <taxon>Spermatophyta</taxon>
        <taxon>Magnoliopsida</taxon>
        <taxon>eudicotyledons</taxon>
        <taxon>Gunneridae</taxon>
        <taxon>Pentapetalae</taxon>
        <taxon>asterids</taxon>
        <taxon>lamiids</taxon>
        <taxon>Boraginales</taxon>
        <taxon>Boraginaceae</taxon>
        <taxon>Boraginoideae</taxon>
        <taxon>Lithospermeae</taxon>
        <taxon>Lithospermum</taxon>
    </lineage>
</organism>
<dbReference type="Proteomes" id="UP001454036">
    <property type="component" value="Unassembled WGS sequence"/>
</dbReference>
<sequence length="100" mass="11232">MGNCWTSTTSKTFLSNEESAYGSSTKGKEEGIISKYNGIEVKIKISKKKLQELVNMGNIEGLTIQQMIVQLMDVGNKYEPQHHKSWRPALQSIPETDEAK</sequence>
<evidence type="ECO:0000313" key="2">
    <source>
        <dbReference type="EMBL" id="GAA0169685.1"/>
    </source>
</evidence>
<gene>
    <name evidence="2" type="ORF">LIER_24114</name>
</gene>
<reference evidence="2 3" key="1">
    <citation type="submission" date="2024-01" db="EMBL/GenBank/DDBJ databases">
        <title>The complete chloroplast genome sequence of Lithospermum erythrorhizon: insights into the phylogenetic relationship among Boraginaceae species and the maternal lineages of purple gromwells.</title>
        <authorList>
            <person name="Okada T."/>
            <person name="Watanabe K."/>
        </authorList>
    </citation>
    <scope>NUCLEOTIDE SEQUENCE [LARGE SCALE GENOMIC DNA]</scope>
</reference>
<name>A0AAV3R3M7_LITER</name>
<proteinExistence type="predicted"/>
<dbReference type="PANTHER" id="PTHR33647:SF5">
    <property type="entry name" value="OS01G0793900 PROTEIN"/>
    <property type="match status" value="1"/>
</dbReference>
<accession>A0AAV3R3M7</accession>
<evidence type="ECO:0000313" key="3">
    <source>
        <dbReference type="Proteomes" id="UP001454036"/>
    </source>
</evidence>
<dbReference type="AlphaFoldDB" id="A0AAV3R3M7"/>
<dbReference type="PANTHER" id="PTHR33647">
    <property type="entry name" value="OS01G0793900 PROTEIN"/>
    <property type="match status" value="1"/>
</dbReference>
<comment type="caution">
    <text evidence="2">The sequence shown here is derived from an EMBL/GenBank/DDBJ whole genome shotgun (WGS) entry which is preliminary data.</text>
</comment>
<keyword evidence="3" id="KW-1185">Reference proteome</keyword>